<keyword evidence="2" id="KW-0472">Membrane</keyword>
<evidence type="ECO:0000313" key="4">
    <source>
        <dbReference type="Proteomes" id="UP000765509"/>
    </source>
</evidence>
<proteinExistence type="predicted"/>
<sequence length="599" mass="67743">MASSTHSSIDLSKILKEFMSIKSSLSKFDSNSNLIQSKLLKYPQIDLTKILESAWKIQRYESLIDRINRAIDRHGDLDKKLIDSKIYHLQKSRRRIHLAFLTINWIKLACLFAFQSLLCSNQINQNLYHSTKLILHHFFGLSSSDYHLTTSSPFLSRLLITPTGSDNFINLANSLNQIWKSILTHLLNHSKENFNLLPNSNQEFPMFSNQINQLKNFLNIKQLDSNILETLLDCTNSLILKTLHWVSHAENNASALFNKLTKSSNPSSNLNLNNLSEKSIPSVQSNHSLDSSINHSQTTSSKLENLHPNSSSPSNNPSTNLVTSKNPNQLLPPQSYLKLLPPNSFSPLDNSSQNQLNSIQSNSINQSQNILQPSSQYHNHSEPSFTYIPTQQSSHSDSPFSSFSENIPIPNTTNQTTSQTSPTSIQINLTAPNPIDQSSSQNDHYSLIQPDHQSHHKSNLAPLSKQNPHSNPISVSSQIPKLTTESFETNYHVPSKPLRYSLELPKTQLNSNSQTSKKRRQTSDGIVNLSNKRRRPNISYRKLADELLNEFRASPRLSVAYHQAKNKILNDYDFNSLKSPVDQRLNYDQNSNPPSPLLL</sequence>
<accession>A0A9Q3P4R5</accession>
<organism evidence="3 4">
    <name type="scientific">Austropuccinia psidii MF-1</name>
    <dbReference type="NCBI Taxonomy" id="1389203"/>
    <lineage>
        <taxon>Eukaryota</taxon>
        <taxon>Fungi</taxon>
        <taxon>Dikarya</taxon>
        <taxon>Basidiomycota</taxon>
        <taxon>Pucciniomycotina</taxon>
        <taxon>Pucciniomycetes</taxon>
        <taxon>Pucciniales</taxon>
        <taxon>Sphaerophragmiaceae</taxon>
        <taxon>Austropuccinia</taxon>
    </lineage>
</organism>
<feature type="compositionally biased region" description="Low complexity" evidence="1">
    <location>
        <begin position="308"/>
        <end position="318"/>
    </location>
</feature>
<feature type="compositionally biased region" description="Polar residues" evidence="1">
    <location>
        <begin position="382"/>
        <end position="392"/>
    </location>
</feature>
<feature type="region of interest" description="Disordered" evidence="1">
    <location>
        <begin position="374"/>
        <end position="476"/>
    </location>
</feature>
<evidence type="ECO:0000256" key="2">
    <source>
        <dbReference type="SAM" id="Phobius"/>
    </source>
</evidence>
<feature type="transmembrane region" description="Helical" evidence="2">
    <location>
        <begin position="98"/>
        <end position="118"/>
    </location>
</feature>
<feature type="compositionally biased region" description="Polar residues" evidence="1">
    <location>
        <begin position="281"/>
        <end position="303"/>
    </location>
</feature>
<dbReference type="EMBL" id="AVOT02054632">
    <property type="protein sequence ID" value="MBW0549319.1"/>
    <property type="molecule type" value="Genomic_DNA"/>
</dbReference>
<evidence type="ECO:0000256" key="1">
    <source>
        <dbReference type="SAM" id="MobiDB-lite"/>
    </source>
</evidence>
<name>A0A9Q3P4R5_9BASI</name>
<dbReference type="AlphaFoldDB" id="A0A9Q3P4R5"/>
<reference evidence="3" key="1">
    <citation type="submission" date="2021-03" db="EMBL/GenBank/DDBJ databases">
        <title>Draft genome sequence of rust myrtle Austropuccinia psidii MF-1, a brazilian biotype.</title>
        <authorList>
            <person name="Quecine M.C."/>
            <person name="Pachon D.M.R."/>
            <person name="Bonatelli M.L."/>
            <person name="Correr F.H."/>
            <person name="Franceschini L.M."/>
            <person name="Leite T.F."/>
            <person name="Margarido G.R.A."/>
            <person name="Almeida C.A."/>
            <person name="Ferrarezi J.A."/>
            <person name="Labate C.A."/>
        </authorList>
    </citation>
    <scope>NUCLEOTIDE SEQUENCE</scope>
    <source>
        <strain evidence="3">MF-1</strain>
    </source>
</reference>
<keyword evidence="2" id="KW-1133">Transmembrane helix</keyword>
<protein>
    <submittedName>
        <fullName evidence="3">Uncharacterized protein</fullName>
    </submittedName>
</protein>
<feature type="compositionally biased region" description="Polar residues" evidence="1">
    <location>
        <begin position="429"/>
        <end position="444"/>
    </location>
</feature>
<feature type="compositionally biased region" description="Low complexity" evidence="1">
    <location>
        <begin position="346"/>
        <end position="356"/>
    </location>
</feature>
<feature type="compositionally biased region" description="Polar residues" evidence="1">
    <location>
        <begin position="319"/>
        <end position="332"/>
    </location>
</feature>
<feature type="compositionally biased region" description="Low complexity" evidence="1">
    <location>
        <begin position="393"/>
        <end position="428"/>
    </location>
</feature>
<dbReference type="OrthoDB" id="2500354at2759"/>
<keyword evidence="2" id="KW-0812">Transmembrane</keyword>
<feature type="compositionally biased region" description="Polar residues" evidence="1">
    <location>
        <begin position="464"/>
        <end position="476"/>
    </location>
</feature>
<feature type="region of interest" description="Disordered" evidence="1">
    <location>
        <begin position="499"/>
        <end position="533"/>
    </location>
</feature>
<feature type="region of interest" description="Disordered" evidence="1">
    <location>
        <begin position="281"/>
        <end position="356"/>
    </location>
</feature>
<evidence type="ECO:0000313" key="3">
    <source>
        <dbReference type="EMBL" id="MBW0549319.1"/>
    </source>
</evidence>
<dbReference type="Proteomes" id="UP000765509">
    <property type="component" value="Unassembled WGS sequence"/>
</dbReference>
<comment type="caution">
    <text evidence="3">The sequence shown here is derived from an EMBL/GenBank/DDBJ whole genome shotgun (WGS) entry which is preliminary data.</text>
</comment>
<gene>
    <name evidence="3" type="ORF">O181_089034</name>
</gene>
<keyword evidence="4" id="KW-1185">Reference proteome</keyword>